<evidence type="ECO:0000259" key="6">
    <source>
        <dbReference type="PROSITE" id="PS50853"/>
    </source>
</evidence>
<dbReference type="InterPro" id="IPR013783">
    <property type="entry name" value="Ig-like_fold"/>
</dbReference>
<dbReference type="SMART" id="SM00060">
    <property type="entry name" value="FN3"/>
    <property type="match status" value="2"/>
</dbReference>
<accession>A0AA42BRC2</accession>
<dbReference type="Gene3D" id="3.20.20.80">
    <property type="entry name" value="Glycosidases"/>
    <property type="match status" value="1"/>
</dbReference>
<dbReference type="CDD" id="cd11338">
    <property type="entry name" value="AmyAc_CMD"/>
    <property type="match status" value="1"/>
</dbReference>
<dbReference type="GO" id="GO:2001070">
    <property type="term" value="F:starch binding"/>
    <property type="evidence" value="ECO:0007669"/>
    <property type="project" value="InterPro"/>
</dbReference>
<evidence type="ECO:0000256" key="3">
    <source>
        <dbReference type="ARBA" id="ARBA00023295"/>
    </source>
</evidence>
<keyword evidence="5" id="KW-0812">Transmembrane</keyword>
<dbReference type="InterPro" id="IPR013784">
    <property type="entry name" value="Carb-bd-like_fold"/>
</dbReference>
<feature type="transmembrane region" description="Helical" evidence="5">
    <location>
        <begin position="1728"/>
        <end position="1747"/>
    </location>
</feature>
<dbReference type="InterPro" id="IPR055138">
    <property type="entry name" value="Neopullulanase-like_C"/>
</dbReference>
<feature type="region of interest" description="Disordered" evidence="4">
    <location>
        <begin position="395"/>
        <end position="435"/>
    </location>
</feature>
<proteinExistence type="predicted"/>
<dbReference type="NCBIfam" id="TIGR01167">
    <property type="entry name" value="LPXTG_anchor"/>
    <property type="match status" value="1"/>
</dbReference>
<dbReference type="RefSeq" id="WP_254759263.1">
    <property type="nucleotide sequence ID" value="NZ_JANCLT010000006.1"/>
</dbReference>
<dbReference type="InterPro" id="IPR006047">
    <property type="entry name" value="GH13_cat_dom"/>
</dbReference>
<dbReference type="PANTHER" id="PTHR10357:SF210">
    <property type="entry name" value="MALTODEXTRIN GLUCOSIDASE"/>
    <property type="match status" value="1"/>
</dbReference>
<protein>
    <submittedName>
        <fullName evidence="8">Alpha-amylase family glycosyl hydrolase</fullName>
    </submittedName>
</protein>
<keyword evidence="3" id="KW-0326">Glycosidase</keyword>
<gene>
    <name evidence="8" type="ORF">NK662_12465</name>
</gene>
<dbReference type="CDD" id="cd02857">
    <property type="entry name" value="E_set_CDase_PDE_N"/>
    <property type="match status" value="1"/>
</dbReference>
<organism evidence="8 9">
    <name type="scientific">Ectobacillus ponti</name>
    <dbReference type="NCBI Taxonomy" id="2961894"/>
    <lineage>
        <taxon>Bacteria</taxon>
        <taxon>Bacillati</taxon>
        <taxon>Bacillota</taxon>
        <taxon>Bacilli</taxon>
        <taxon>Bacillales</taxon>
        <taxon>Bacillaceae</taxon>
        <taxon>Ectobacillus</taxon>
    </lineage>
</organism>
<name>A0AA42BRC2_9BACI</name>
<dbReference type="InterPro" id="IPR014756">
    <property type="entry name" value="Ig_E-set"/>
</dbReference>
<dbReference type="SUPFAM" id="SSF51445">
    <property type="entry name" value="(Trans)glycosidases"/>
    <property type="match status" value="1"/>
</dbReference>
<dbReference type="Pfam" id="PF09136">
    <property type="entry name" value="Glucodextran_B"/>
    <property type="match status" value="1"/>
</dbReference>
<reference evidence="8" key="1">
    <citation type="submission" date="2022-07" db="EMBL/GenBank/DDBJ databases">
        <authorList>
            <person name="Li W.-J."/>
            <person name="Deng Q.-Q."/>
        </authorList>
    </citation>
    <scope>NUCLEOTIDE SEQUENCE</scope>
    <source>
        <strain evidence="8">SYSU M60031</strain>
    </source>
</reference>
<dbReference type="Pfam" id="PF00686">
    <property type="entry name" value="CBM_20"/>
    <property type="match status" value="1"/>
</dbReference>
<dbReference type="SUPFAM" id="SSF49265">
    <property type="entry name" value="Fibronectin type III"/>
    <property type="match status" value="1"/>
</dbReference>
<feature type="domain" description="CBM20" evidence="7">
    <location>
        <begin position="1244"/>
        <end position="1341"/>
    </location>
</feature>
<evidence type="ECO:0000256" key="1">
    <source>
        <dbReference type="ARBA" id="ARBA00022801"/>
    </source>
</evidence>
<dbReference type="SUPFAM" id="SSF49452">
    <property type="entry name" value="Starch-binding domain-like"/>
    <property type="match status" value="1"/>
</dbReference>
<keyword evidence="1 8" id="KW-0378">Hydrolase</keyword>
<dbReference type="SUPFAM" id="SSF81296">
    <property type="entry name" value="E set domains"/>
    <property type="match status" value="1"/>
</dbReference>
<comment type="caution">
    <text evidence="8">The sequence shown here is derived from an EMBL/GenBank/DDBJ whole genome shotgun (WGS) entry which is preliminary data.</text>
</comment>
<dbReference type="Gene3D" id="3.90.400.10">
    <property type="entry name" value="Oligo-1,6-glucosidase, Domain 2"/>
    <property type="match status" value="1"/>
</dbReference>
<dbReference type="Pfam" id="PF22058">
    <property type="entry name" value="X25_BaPul_like"/>
    <property type="match status" value="2"/>
</dbReference>
<feature type="domain" description="Fibronectin type-III" evidence="6">
    <location>
        <begin position="952"/>
        <end position="1040"/>
    </location>
</feature>
<dbReference type="SMART" id="SM01065">
    <property type="entry name" value="CBM_2"/>
    <property type="match status" value="1"/>
</dbReference>
<evidence type="ECO:0000259" key="7">
    <source>
        <dbReference type="PROSITE" id="PS51166"/>
    </source>
</evidence>
<dbReference type="InterPro" id="IPR003961">
    <property type="entry name" value="FN3_dom"/>
</dbReference>
<dbReference type="CDD" id="cd00063">
    <property type="entry name" value="FN3"/>
    <property type="match status" value="1"/>
</dbReference>
<evidence type="ECO:0000313" key="8">
    <source>
        <dbReference type="EMBL" id="MCP8969339.1"/>
    </source>
</evidence>
<feature type="compositionally biased region" description="Low complexity" evidence="4">
    <location>
        <begin position="1668"/>
        <end position="1684"/>
    </location>
</feature>
<feature type="region of interest" description="Disordered" evidence="4">
    <location>
        <begin position="1662"/>
        <end position="1722"/>
    </location>
</feature>
<dbReference type="SUPFAM" id="SSF51011">
    <property type="entry name" value="Glycosyl hydrolase domain"/>
    <property type="match status" value="1"/>
</dbReference>
<dbReference type="Gene3D" id="2.60.40.10">
    <property type="entry name" value="Immunoglobulins"/>
    <property type="match status" value="7"/>
</dbReference>
<evidence type="ECO:0000256" key="4">
    <source>
        <dbReference type="SAM" id="MobiDB-lite"/>
    </source>
</evidence>
<dbReference type="InterPro" id="IPR036116">
    <property type="entry name" value="FN3_sf"/>
</dbReference>
<dbReference type="EMBL" id="JANCLT010000006">
    <property type="protein sequence ID" value="MCP8969339.1"/>
    <property type="molecule type" value="Genomic_DNA"/>
</dbReference>
<keyword evidence="2" id="KW-0106">Calcium</keyword>
<dbReference type="SMART" id="SM00642">
    <property type="entry name" value="Aamy"/>
    <property type="match status" value="1"/>
</dbReference>
<evidence type="ECO:0000256" key="5">
    <source>
        <dbReference type="SAM" id="Phobius"/>
    </source>
</evidence>
<dbReference type="PROSITE" id="PS51166">
    <property type="entry name" value="CBM20"/>
    <property type="match status" value="1"/>
</dbReference>
<dbReference type="Pfam" id="PF22460">
    <property type="entry name" value="Neopullulanase-like_C"/>
    <property type="match status" value="1"/>
</dbReference>
<keyword evidence="9" id="KW-1185">Reference proteome</keyword>
<dbReference type="InterPro" id="IPR004185">
    <property type="entry name" value="Glyco_hydro_13_lg-like_dom"/>
</dbReference>
<dbReference type="Gene3D" id="2.60.40.1180">
    <property type="entry name" value="Golgi alpha-mannosidase II"/>
    <property type="match status" value="1"/>
</dbReference>
<dbReference type="InterPro" id="IPR017853">
    <property type="entry name" value="GH"/>
</dbReference>
<dbReference type="InterPro" id="IPR045857">
    <property type="entry name" value="O16G_dom_2"/>
</dbReference>
<dbReference type="InterPro" id="IPR013780">
    <property type="entry name" value="Glyco_hydro_b"/>
</dbReference>
<keyword evidence="5" id="KW-0472">Membrane</keyword>
<dbReference type="PROSITE" id="PS50853">
    <property type="entry name" value="FN3"/>
    <property type="match status" value="1"/>
</dbReference>
<dbReference type="PANTHER" id="PTHR10357">
    <property type="entry name" value="ALPHA-AMYLASE FAMILY MEMBER"/>
    <property type="match status" value="1"/>
</dbReference>
<dbReference type="Proteomes" id="UP001156102">
    <property type="component" value="Unassembled WGS sequence"/>
</dbReference>
<feature type="compositionally biased region" description="Low complexity" evidence="4">
    <location>
        <begin position="1697"/>
        <end position="1713"/>
    </location>
</feature>
<dbReference type="InterPro" id="IPR002044">
    <property type="entry name" value="CBM20"/>
</dbReference>
<dbReference type="GO" id="GO:0004553">
    <property type="term" value="F:hydrolase activity, hydrolyzing O-glycosyl compounds"/>
    <property type="evidence" value="ECO:0007669"/>
    <property type="project" value="InterPro"/>
</dbReference>
<dbReference type="InterPro" id="IPR054409">
    <property type="entry name" value="X25_BaPul-like"/>
</dbReference>
<dbReference type="CDD" id="cd12962">
    <property type="entry name" value="X25_BaPul_like"/>
    <property type="match status" value="2"/>
</dbReference>
<dbReference type="Pfam" id="PF00128">
    <property type="entry name" value="Alpha-amylase"/>
    <property type="match status" value="1"/>
</dbReference>
<evidence type="ECO:0000313" key="9">
    <source>
        <dbReference type="Proteomes" id="UP001156102"/>
    </source>
</evidence>
<dbReference type="GO" id="GO:0005975">
    <property type="term" value="P:carbohydrate metabolic process"/>
    <property type="evidence" value="ECO:0007669"/>
    <property type="project" value="InterPro"/>
</dbReference>
<sequence>MRNKKQWSILLILVLLLQLVSYAVPISKAAAEDAGKIVTLVGDLQSELGHTGDWDPAAAVTKMKNLGNGLYEFKGTLPAGSYQYKIAVGGSWDENYGKDGKSGGDNISLSLSESKEVTFYYNDATHKIADSTWYTAIAADKLPRLAGTIQPAIKAGDEWSPGTSTAILTDADFDGVYTLKTTVPKGKYEFKVVLGNNWGEQYPGDNMQLNVLSDSEITFSFNSETKAVLTDYNPGVSDGQIAKDKLFHNTWEAAYRQPFGAVPAGQEVTLRLAAKKGDLTRASLQVKNYLTGSTKVVKMKYAGWTDVVGQGPTEFWEAAFTPEQKGVHGYKFIVGDGAAVAEYGEDTTEGGTGAAADANAGLFQLTVYDPSYKTPDWMKEAVVYQIFPDRFFNGNTSNDHAKDEQGARGSQPIEHPKSWNTLPDNPRIKENNLGPYDGDGEWSNDFFGGDIAGVQKKLDYLQSLGVNTLYLNPIAEAASNHKYDATDYKAIDPMFGSPAEFEAFVKELEQRHMHLILDGVFNHVADDSVYFDRYHKYNTVGAYEYWSAVYDLMNDKKMSEADAKAAAEKKFKDEGQEFSPYGFHNWFNIQNEKVEAGTKNEHYKYQGWWGYDSLPEIKSVPGTAVNHDSELNNTPFANYIFRDSDSVAKSWIERGSSGWRLDVANEVDEEFWRQFRQDLKTKMVGEGATLQPGEAPLILGEIWDDASKYFVGDQYDSVMNYRFRGAVLDFLKNGKAENANNQLTAIQEDYPRESFYALMNLMGSHDTARAVFLLGNGTDNAERAEWDKNYNYELGKQRLKLAATLQMGYAGAPTIYYGDEAGVTGSKDPDDRRTYPWGNEDKDLIAYYQAIGKVRTQHADLFANGELKHVYAKGDVLAYARTNGKDAAIVVVNRGSSEQTVEIPVAAFANSGVAFTDELQQAYKATSENGVLKVTVGAMQGRMLTAGLDVQAPAAVTDLKAAEQSKEASLTWSGNAVKYCIYQSNISGALFKKIGETTEKSFQATGLDNGRSYYFAVAAVDANGNPSKLAETKEVIPHYDLGAASVKVLTQLENGTLDLSKANTVQAAIELAGATEQGQAEGMTAQLEVQAPGLDQPEVFTASYSHQDGAKNVFQSSFRAFAAGQYTYRFAFSSDNGRTWSKTDAYKVTLTKDTADTEQPAAAVELQQPVQESGQVNLHWSLTNKKDPFLTTITRDGAVIAVLDDGNAATYRDYEVANGKTYKYQVHVYDKAGNTTASKEVSVTPDIVMVQVTFKVNAPAYTPLTEKITMPGSANGWNNGAWEMSRNGAVTPDWEYTVELQEGTEVTYKYVKGSSWDQEGLPDHTPGNAGDDDVSLYGYGAIGTDMKVIVQNQGGNKMVVQDKILRWIDQPVVITSPVNGTVTDGDTVEVKGNAIKGGNLTIGGEKVAIRDDLTFSHQVKLQPGKNDIEVDIEPSEDSKTNIFKGDAGAIDKNTKKLVLSVERSGGTTEPEDGVVTVNPATTVTDGTMTAAVTDEHAAAVKNGGTLHVEPKNAKEQKQLVIAFPSSVLAKLIEQGADLLVDKGDTALSIPTAVLAQLKEAAGGQDVKISMHKLTAQGAIGPVYDFSILAGKTTVHEFKEEIHLFFNTGKVEGVAAKDVAVAYYNPESKKWELQDSTYDEESGVAAAAVKHFSTYGVVNAAKADGTGAPDQGGTPGKDPGTKPGQEGNPGTGTTPDQGSTPGKGTGTTAPTTGPVAEEGKDNLPDTATMTFNLLLLGAALTGAGVLVYRRKAAK</sequence>
<evidence type="ECO:0000256" key="2">
    <source>
        <dbReference type="ARBA" id="ARBA00022837"/>
    </source>
</evidence>
<keyword evidence="5" id="KW-1133">Transmembrane helix</keyword>